<dbReference type="Proteomes" id="UP000030416">
    <property type="component" value="Unassembled WGS sequence"/>
</dbReference>
<evidence type="ECO:0008006" key="3">
    <source>
        <dbReference type="Google" id="ProtNLM"/>
    </source>
</evidence>
<dbReference type="InterPro" id="IPR038058">
    <property type="entry name" value="PhnH-like_sp"/>
</dbReference>
<comment type="caution">
    <text evidence="1">The sequence shown here is derived from an EMBL/GenBank/DDBJ whole genome shotgun (WGS) entry which is preliminary data.</text>
</comment>
<organism evidence="1 2">
    <name type="scientific">Ureibacillus manganicus DSM 26584</name>
    <dbReference type="NCBI Taxonomy" id="1384049"/>
    <lineage>
        <taxon>Bacteria</taxon>
        <taxon>Bacillati</taxon>
        <taxon>Bacillota</taxon>
        <taxon>Bacilli</taxon>
        <taxon>Bacillales</taxon>
        <taxon>Caryophanaceae</taxon>
        <taxon>Ureibacillus</taxon>
    </lineage>
</organism>
<dbReference type="Gene3D" id="3.40.50.11310">
    <property type="entry name" value="Bacterial phosphonate metabolism protein PhnH"/>
    <property type="match status" value="1"/>
</dbReference>
<name>A0A0A3I766_9BACL</name>
<proteinExistence type="predicted"/>
<protein>
    <recommendedName>
        <fullName evidence="3">Phosphonate C-P lyase system protein PhnH</fullName>
    </recommendedName>
</protein>
<reference evidence="1 2" key="1">
    <citation type="submission" date="2014-02" db="EMBL/GenBank/DDBJ databases">
        <title>Draft genome sequence of Lysinibacillus manganicus DSM 26584T.</title>
        <authorList>
            <person name="Zhang F."/>
            <person name="Wang G."/>
            <person name="Zhang L."/>
        </authorList>
    </citation>
    <scope>NUCLEOTIDE SEQUENCE [LARGE SCALE GENOMIC DNA]</scope>
    <source>
        <strain evidence="1 2">DSM 26584</strain>
    </source>
</reference>
<sequence length="189" mass="20969">MIFHSTQLAFREVLEALSFPGKINLVDECPYDMSPLISQTGLVCMTLLDSEVTFHVSDDNNEITKTLHAYTGSHTIEASKADFIILPLSSSMGVILNKLEQANIGDLVRPHKSATIIFEVESLQSGFKYDLKGPGIKGTNFLKCTVQPEILKKRNEINKEYPLGIDMIFIDLQGNVVGLPRTTQLTEVI</sequence>
<dbReference type="EMBL" id="JPVN01000006">
    <property type="protein sequence ID" value="KGR79330.1"/>
    <property type="molecule type" value="Genomic_DNA"/>
</dbReference>
<dbReference type="Pfam" id="PF05845">
    <property type="entry name" value="PhnH"/>
    <property type="match status" value="1"/>
</dbReference>
<dbReference type="NCBIfam" id="TIGR03292">
    <property type="entry name" value="PhnH_redo"/>
    <property type="match status" value="1"/>
</dbReference>
<dbReference type="AlphaFoldDB" id="A0A0A3I766"/>
<evidence type="ECO:0000313" key="2">
    <source>
        <dbReference type="Proteomes" id="UP000030416"/>
    </source>
</evidence>
<dbReference type="GO" id="GO:0019634">
    <property type="term" value="P:organic phosphonate metabolic process"/>
    <property type="evidence" value="ECO:0007669"/>
    <property type="project" value="InterPro"/>
</dbReference>
<accession>A0A0A3I766</accession>
<dbReference type="STRING" id="1384049.CD29_06445"/>
<evidence type="ECO:0000313" key="1">
    <source>
        <dbReference type="EMBL" id="KGR79330.1"/>
    </source>
</evidence>
<dbReference type="eggNOG" id="COG3625">
    <property type="taxonomic scope" value="Bacteria"/>
</dbReference>
<dbReference type="RefSeq" id="WP_036184282.1">
    <property type="nucleotide sequence ID" value="NZ_AVDA01000006.1"/>
</dbReference>
<keyword evidence="2" id="KW-1185">Reference proteome</keyword>
<dbReference type="PIRSF" id="PIRSF020680">
    <property type="entry name" value="PhnH"/>
    <property type="match status" value="1"/>
</dbReference>
<dbReference type="OrthoDB" id="154477at2"/>
<dbReference type="SUPFAM" id="SSF159709">
    <property type="entry name" value="PhnH-like"/>
    <property type="match status" value="1"/>
</dbReference>
<gene>
    <name evidence="1" type="ORF">CD29_06445</name>
</gene>
<dbReference type="InterPro" id="IPR008772">
    <property type="entry name" value="Phosphonate_metab_PhnH"/>
</dbReference>